<evidence type="ECO:0000313" key="8">
    <source>
        <dbReference type="EMBL" id="KAF4075888.1"/>
    </source>
</evidence>
<dbReference type="Gene3D" id="3.40.50.720">
    <property type="entry name" value="NAD(P)-binding Rossmann-like Domain"/>
    <property type="match status" value="1"/>
</dbReference>
<dbReference type="EMBL" id="JAAGNN010000020">
    <property type="protein sequence ID" value="KAF4075888.1"/>
    <property type="molecule type" value="Genomic_DNA"/>
</dbReference>
<dbReference type="PANTHER" id="PTHR10912">
    <property type="entry name" value="ADP-RIBOSYL CYCLASE"/>
    <property type="match status" value="1"/>
</dbReference>
<dbReference type="Proteomes" id="UP000593565">
    <property type="component" value="Unassembled WGS sequence"/>
</dbReference>
<dbReference type="CDD" id="cd04759">
    <property type="entry name" value="Rib_hydrolase"/>
    <property type="match status" value="1"/>
</dbReference>
<sequence>MVNMISELFIIILIGHINTDSGTTPNIKQIVIGRCYEYITLVNPSYRYKCEEIWHEFEEAVVRTTPCSVRMKDYARMFHAASQTPPCDKLLFWSKTQALMQRNLAVIGSLWTLEDTLVGFMFKDLIWCGQQERDRGFDFLSCPEWSTCVSHPVYSLWKQASQNFAVEACGNITVLLNGSIENAFNRNSMFGSVELDSLNPRMVTHVHIKVVPNLKGPFVESCSKGSIVRLVRILQTRGFHWSCTDSDHSRRPHWLPLL</sequence>
<dbReference type="AlphaFoldDB" id="A0A7J6A332"/>
<keyword evidence="9" id="KW-1185">Reference proteome</keyword>
<dbReference type="InterPro" id="IPR003193">
    <property type="entry name" value="ADP-ribosyl_cyclase"/>
</dbReference>
<feature type="chain" id="PRO_5029653263" description="ADP-ribosyl cyclase/cyclic ADP-ribose hydrolase" evidence="7">
    <location>
        <begin position="20"/>
        <end position="258"/>
    </location>
</feature>
<evidence type="ECO:0000256" key="1">
    <source>
        <dbReference type="ARBA" id="ARBA00005406"/>
    </source>
</evidence>
<dbReference type="SUPFAM" id="SSF52309">
    <property type="entry name" value="N-(deoxy)ribosyltransferase-like"/>
    <property type="match status" value="1"/>
</dbReference>
<evidence type="ECO:0000256" key="2">
    <source>
        <dbReference type="ARBA" id="ARBA00011982"/>
    </source>
</evidence>
<organism evidence="8 9">
    <name type="scientific">Ameiurus melas</name>
    <name type="common">Black bullhead</name>
    <name type="synonym">Silurus melas</name>
    <dbReference type="NCBI Taxonomy" id="219545"/>
    <lineage>
        <taxon>Eukaryota</taxon>
        <taxon>Metazoa</taxon>
        <taxon>Chordata</taxon>
        <taxon>Craniata</taxon>
        <taxon>Vertebrata</taxon>
        <taxon>Euteleostomi</taxon>
        <taxon>Actinopterygii</taxon>
        <taxon>Neopterygii</taxon>
        <taxon>Teleostei</taxon>
        <taxon>Ostariophysi</taxon>
        <taxon>Siluriformes</taxon>
        <taxon>Ictaluridae</taxon>
        <taxon>Ameiurus</taxon>
    </lineage>
</organism>
<dbReference type="GO" id="GO:0016849">
    <property type="term" value="F:phosphorus-oxygen lyase activity"/>
    <property type="evidence" value="ECO:0007669"/>
    <property type="project" value="TreeGrafter"/>
</dbReference>
<dbReference type="GO" id="GO:0016740">
    <property type="term" value="F:transferase activity"/>
    <property type="evidence" value="ECO:0007669"/>
    <property type="project" value="UniProtKB-KW"/>
</dbReference>
<dbReference type="EC" id="3.2.2.6" evidence="2"/>
<proteinExistence type="inferred from homology"/>
<protein>
    <recommendedName>
        <fullName evidence="2">ADP-ribosyl cyclase/cyclic ADP-ribose hydrolase</fullName>
        <ecNumber evidence="2">3.2.2.6</ecNumber>
    </recommendedName>
</protein>
<evidence type="ECO:0000256" key="7">
    <source>
        <dbReference type="SAM" id="SignalP"/>
    </source>
</evidence>
<gene>
    <name evidence="8" type="ORF">AMELA_G00224140</name>
</gene>
<accession>A0A7J6A332</accession>
<dbReference type="GO" id="GO:0030890">
    <property type="term" value="P:positive regulation of B cell proliferation"/>
    <property type="evidence" value="ECO:0007669"/>
    <property type="project" value="TreeGrafter"/>
</dbReference>
<keyword evidence="7" id="KW-0732">Signal</keyword>
<evidence type="ECO:0000256" key="5">
    <source>
        <dbReference type="ARBA" id="ARBA00023027"/>
    </source>
</evidence>
<evidence type="ECO:0000256" key="4">
    <source>
        <dbReference type="ARBA" id="ARBA00022801"/>
    </source>
</evidence>
<dbReference type="Gene3D" id="1.20.82.10">
    <property type="entry name" value="ADP Ribosyl Cyclase, Chain A, domain 1"/>
    <property type="match status" value="1"/>
</dbReference>
<name>A0A7J6A332_AMEME</name>
<keyword evidence="3" id="KW-0808">Transferase</keyword>
<feature type="signal peptide" evidence="7">
    <location>
        <begin position="1"/>
        <end position="19"/>
    </location>
</feature>
<keyword evidence="4" id="KW-0378">Hydrolase</keyword>
<keyword evidence="5" id="KW-0520">NAD</keyword>
<reference evidence="8 9" key="1">
    <citation type="submission" date="2020-02" db="EMBL/GenBank/DDBJ databases">
        <title>A chromosome-scale genome assembly of the black bullhead catfish (Ameiurus melas).</title>
        <authorList>
            <person name="Wen M."/>
            <person name="Zham M."/>
            <person name="Cabau C."/>
            <person name="Klopp C."/>
            <person name="Donnadieu C."/>
            <person name="Roques C."/>
            <person name="Bouchez O."/>
            <person name="Lampietro C."/>
            <person name="Jouanno E."/>
            <person name="Herpin A."/>
            <person name="Louis A."/>
            <person name="Berthelot C."/>
            <person name="Parey E."/>
            <person name="Roest-Crollius H."/>
            <person name="Braasch I."/>
            <person name="Postlethwait J."/>
            <person name="Robinson-Rechavi M."/>
            <person name="Echchiki A."/>
            <person name="Begum T."/>
            <person name="Montfort J."/>
            <person name="Schartl M."/>
            <person name="Bobe J."/>
            <person name="Guiguen Y."/>
        </authorList>
    </citation>
    <scope>NUCLEOTIDE SEQUENCE [LARGE SCALE GENOMIC DNA]</scope>
    <source>
        <strain evidence="8">M_S1</strain>
        <tissue evidence="8">Blood</tissue>
    </source>
</reference>
<dbReference type="GO" id="GO:0005886">
    <property type="term" value="C:plasma membrane"/>
    <property type="evidence" value="ECO:0007669"/>
    <property type="project" value="TreeGrafter"/>
</dbReference>
<dbReference type="PANTHER" id="PTHR10912:SF8">
    <property type="entry name" value="ADP-RIBOSYL CYCLASE_CYCLIC ADP-RIBOSE HYDROLASE"/>
    <property type="match status" value="1"/>
</dbReference>
<comment type="caution">
    <text evidence="8">The sequence shown here is derived from an EMBL/GenBank/DDBJ whole genome shotgun (WGS) entry which is preliminary data.</text>
</comment>
<dbReference type="Pfam" id="PF02267">
    <property type="entry name" value="Rib_hydrolayse"/>
    <property type="match status" value="1"/>
</dbReference>
<evidence type="ECO:0000256" key="6">
    <source>
        <dbReference type="ARBA" id="ARBA00023157"/>
    </source>
</evidence>
<comment type="similarity">
    <text evidence="1">Belongs to the ADP-ribosyl cyclase family.</text>
</comment>
<evidence type="ECO:0000313" key="9">
    <source>
        <dbReference type="Proteomes" id="UP000593565"/>
    </source>
</evidence>
<dbReference type="GO" id="GO:0061809">
    <property type="term" value="F:NAD+ nucleosidase activity, cyclic ADP-ribose generating"/>
    <property type="evidence" value="ECO:0007669"/>
    <property type="project" value="UniProtKB-EC"/>
</dbReference>
<evidence type="ECO:0000256" key="3">
    <source>
        <dbReference type="ARBA" id="ARBA00022679"/>
    </source>
</evidence>
<keyword evidence="6" id="KW-1015">Disulfide bond</keyword>